<accession>A0AAN8UXM5</accession>
<dbReference type="InterPro" id="IPR036576">
    <property type="entry name" value="WRKY_dom_sf"/>
</dbReference>
<dbReference type="SUPFAM" id="SSF118290">
    <property type="entry name" value="WRKY DNA-binding domain"/>
    <property type="match status" value="2"/>
</dbReference>
<dbReference type="PANTHER" id="PTHR31221">
    <property type="entry name" value="WRKY TRANSCRIPTION FACTOR PROTEIN 1-RELATED"/>
    <property type="match status" value="1"/>
</dbReference>
<evidence type="ECO:0000256" key="2">
    <source>
        <dbReference type="ARBA" id="ARBA00022723"/>
    </source>
</evidence>
<keyword evidence="5" id="KW-0805">Transcription regulation</keyword>
<dbReference type="GO" id="GO:0043565">
    <property type="term" value="F:sequence-specific DNA binding"/>
    <property type="evidence" value="ECO:0007669"/>
    <property type="project" value="InterPro"/>
</dbReference>
<dbReference type="FunFam" id="2.20.25.80:FF:000003">
    <property type="entry name" value="WRKY transcription factor 57"/>
    <property type="match status" value="1"/>
</dbReference>
<dbReference type="GO" id="GO:0003700">
    <property type="term" value="F:DNA-binding transcription factor activity"/>
    <property type="evidence" value="ECO:0007669"/>
    <property type="project" value="InterPro"/>
</dbReference>
<comment type="subcellular location">
    <subcellularLocation>
        <location evidence="1">Nucleus</location>
    </subcellularLocation>
</comment>
<keyword evidence="3" id="KW-0677">Repeat</keyword>
<name>A0AAN8UXM5_9MAGN</name>
<evidence type="ECO:0000256" key="7">
    <source>
        <dbReference type="ARBA" id="ARBA00023163"/>
    </source>
</evidence>
<keyword evidence="6" id="KW-0238">DNA-binding</keyword>
<evidence type="ECO:0000256" key="4">
    <source>
        <dbReference type="ARBA" id="ARBA00022833"/>
    </source>
</evidence>
<feature type="region of interest" description="Disordered" evidence="10">
    <location>
        <begin position="52"/>
        <end position="88"/>
    </location>
</feature>
<dbReference type="EMBL" id="JBAMMX010000022">
    <property type="protein sequence ID" value="KAK6918757.1"/>
    <property type="molecule type" value="Genomic_DNA"/>
</dbReference>
<evidence type="ECO:0000256" key="1">
    <source>
        <dbReference type="ARBA" id="ARBA00004123"/>
    </source>
</evidence>
<evidence type="ECO:0000256" key="10">
    <source>
        <dbReference type="SAM" id="MobiDB-lite"/>
    </source>
</evidence>
<keyword evidence="7" id="KW-0804">Transcription</keyword>
<protein>
    <submittedName>
        <fullName evidence="12">WRKY domain</fullName>
    </submittedName>
</protein>
<evidence type="ECO:0000313" key="12">
    <source>
        <dbReference type="EMBL" id="KAK6918757.1"/>
    </source>
</evidence>
<dbReference type="Proteomes" id="UP001370490">
    <property type="component" value="Unassembled WGS sequence"/>
</dbReference>
<dbReference type="Pfam" id="PF03106">
    <property type="entry name" value="WRKY"/>
    <property type="match status" value="2"/>
</dbReference>
<comment type="caution">
    <text evidence="12">The sequence shown here is derived from an EMBL/GenBank/DDBJ whole genome shotgun (WGS) entry which is preliminary data.</text>
</comment>
<dbReference type="FunFam" id="2.20.25.80:FF:000006">
    <property type="entry name" value="WRKY transcription factor"/>
    <property type="match status" value="1"/>
</dbReference>
<evidence type="ECO:0000256" key="3">
    <source>
        <dbReference type="ARBA" id="ARBA00022737"/>
    </source>
</evidence>
<evidence type="ECO:0000256" key="6">
    <source>
        <dbReference type="ARBA" id="ARBA00023125"/>
    </source>
</evidence>
<proteinExistence type="inferred from homology"/>
<dbReference type="PANTHER" id="PTHR31221:SF125">
    <property type="entry name" value="WRKY TRANSCRIPTION FACTOR 1"/>
    <property type="match status" value="1"/>
</dbReference>
<keyword evidence="13" id="KW-1185">Reference proteome</keyword>
<keyword evidence="8" id="KW-0539">Nucleus</keyword>
<evidence type="ECO:0000256" key="5">
    <source>
        <dbReference type="ARBA" id="ARBA00023015"/>
    </source>
</evidence>
<feature type="domain" description="WRKY" evidence="11">
    <location>
        <begin position="110"/>
        <end position="174"/>
    </location>
</feature>
<keyword evidence="4" id="KW-0862">Zinc</keyword>
<dbReference type="SMART" id="SM00774">
    <property type="entry name" value="WRKY"/>
    <property type="match status" value="2"/>
</dbReference>
<organism evidence="12 13">
    <name type="scientific">Dillenia turbinata</name>
    <dbReference type="NCBI Taxonomy" id="194707"/>
    <lineage>
        <taxon>Eukaryota</taxon>
        <taxon>Viridiplantae</taxon>
        <taxon>Streptophyta</taxon>
        <taxon>Embryophyta</taxon>
        <taxon>Tracheophyta</taxon>
        <taxon>Spermatophyta</taxon>
        <taxon>Magnoliopsida</taxon>
        <taxon>eudicotyledons</taxon>
        <taxon>Gunneridae</taxon>
        <taxon>Pentapetalae</taxon>
        <taxon>Dilleniales</taxon>
        <taxon>Dilleniaceae</taxon>
        <taxon>Dillenia</taxon>
    </lineage>
</organism>
<evidence type="ECO:0000259" key="11">
    <source>
        <dbReference type="PROSITE" id="PS50811"/>
    </source>
</evidence>
<dbReference type="PROSITE" id="PS50811">
    <property type="entry name" value="WRKY"/>
    <property type="match status" value="2"/>
</dbReference>
<feature type="region of interest" description="Disordered" evidence="10">
    <location>
        <begin position="204"/>
        <end position="223"/>
    </location>
</feature>
<feature type="region of interest" description="Disordered" evidence="10">
    <location>
        <begin position="100"/>
        <end position="120"/>
    </location>
</feature>
<comment type="similarity">
    <text evidence="9">Belongs to the WRKY group I family.</text>
</comment>
<gene>
    <name evidence="12" type="ORF">RJ641_017179</name>
</gene>
<dbReference type="AlphaFoldDB" id="A0AAN8UXM5"/>
<feature type="domain" description="WRKY" evidence="11">
    <location>
        <begin position="286"/>
        <end position="351"/>
    </location>
</feature>
<evidence type="ECO:0000313" key="13">
    <source>
        <dbReference type="Proteomes" id="UP001370490"/>
    </source>
</evidence>
<dbReference type="InterPro" id="IPR003657">
    <property type="entry name" value="WRKY_dom"/>
</dbReference>
<dbReference type="Gene3D" id="2.20.25.80">
    <property type="entry name" value="WRKY domain"/>
    <property type="match status" value="2"/>
</dbReference>
<keyword evidence="2" id="KW-0479">Metal-binding</keyword>
<dbReference type="GO" id="GO:0005634">
    <property type="term" value="C:nucleus"/>
    <property type="evidence" value="ECO:0007669"/>
    <property type="project" value="UniProtKB-SubCell"/>
</dbReference>
<dbReference type="GO" id="GO:0046872">
    <property type="term" value="F:metal ion binding"/>
    <property type="evidence" value="ECO:0007669"/>
    <property type="project" value="UniProtKB-KW"/>
</dbReference>
<evidence type="ECO:0000256" key="8">
    <source>
        <dbReference type="ARBA" id="ARBA00023242"/>
    </source>
</evidence>
<dbReference type="InterPro" id="IPR044810">
    <property type="entry name" value="WRKY_plant"/>
</dbReference>
<evidence type="ECO:0000256" key="9">
    <source>
        <dbReference type="ARBA" id="ARBA00061157"/>
    </source>
</evidence>
<reference evidence="12 13" key="1">
    <citation type="submission" date="2023-12" db="EMBL/GenBank/DDBJ databases">
        <title>A high-quality genome assembly for Dillenia turbinata (Dilleniales).</title>
        <authorList>
            <person name="Chanderbali A."/>
        </authorList>
    </citation>
    <scope>NUCLEOTIDE SEQUENCE [LARGE SCALE GENOMIC DNA]</scope>
    <source>
        <strain evidence="12">LSX21</strain>
        <tissue evidence="12">Leaf</tissue>
    </source>
</reference>
<sequence>MVTSEVGINIEVDSEKLQCKEHPVSKIDALQSDHEAPAPSVIEENLQIVAANDGAPAEASKDKFKQKNGVTSGDHASPKGSMLSLEPIKEIPTPVKIVEPAEEERFPSVTPEKPSEDGYNWRKYGQKRVKGNEFIRSYYRCSHPNCQVKKQVEHALDGQIKDIVYLGKHDHPGPQSMPQAVAGSGLSVHEKRPVEVSPIRKEVELSKSHEGTSQHGDSIGAPPVTTVTKSDASLGVVHSVSNKPTAEVDNNVCLQSKRRKEDVNGANLFPPADKPTNERLVVQTLSEVDIVNDGFRWRKYGQKLVKGNPNPRSYYRCSNAGCPAKKHVERASHDAKLVLTTYEGQHDHSVPPSRTVMDNAAGSTNSQVLNSASTLKEQSDTVHSDVVDMSLALDHRPMEQQTSNIDPVQS</sequence>